<accession>A0ABW5A7X2</accession>
<organism evidence="3 4">
    <name type="scientific">Rhodobacter lacus</name>
    <dbReference type="NCBI Taxonomy" id="1641972"/>
    <lineage>
        <taxon>Bacteria</taxon>
        <taxon>Pseudomonadati</taxon>
        <taxon>Pseudomonadota</taxon>
        <taxon>Alphaproteobacteria</taxon>
        <taxon>Rhodobacterales</taxon>
        <taxon>Rhodobacter group</taxon>
        <taxon>Rhodobacter</taxon>
    </lineage>
</organism>
<evidence type="ECO:0000313" key="4">
    <source>
        <dbReference type="Proteomes" id="UP001597413"/>
    </source>
</evidence>
<dbReference type="Proteomes" id="UP001597413">
    <property type="component" value="Unassembled WGS sequence"/>
</dbReference>
<dbReference type="Gene3D" id="1.10.443.10">
    <property type="entry name" value="Intergrase catalytic core"/>
    <property type="match status" value="1"/>
</dbReference>
<protein>
    <submittedName>
        <fullName evidence="3">Tyrosine recombinase XerC</fullName>
    </submittedName>
</protein>
<dbReference type="EMBL" id="JBHUIX010000011">
    <property type="protein sequence ID" value="MFD2174342.1"/>
    <property type="molecule type" value="Genomic_DNA"/>
</dbReference>
<proteinExistence type="predicted"/>
<keyword evidence="4" id="KW-1185">Reference proteome</keyword>
<comment type="caution">
    <text evidence="3">The sequence shown here is derived from an EMBL/GenBank/DDBJ whole genome shotgun (WGS) entry which is preliminary data.</text>
</comment>
<dbReference type="Pfam" id="PF00589">
    <property type="entry name" value="Phage_integrase"/>
    <property type="match status" value="1"/>
</dbReference>
<evidence type="ECO:0000256" key="1">
    <source>
        <dbReference type="ARBA" id="ARBA00023172"/>
    </source>
</evidence>
<evidence type="ECO:0000259" key="2">
    <source>
        <dbReference type="PROSITE" id="PS51898"/>
    </source>
</evidence>
<gene>
    <name evidence="3" type="primary">xerC</name>
    <name evidence="3" type="ORF">ACFSM0_09595</name>
</gene>
<keyword evidence="1" id="KW-0233">DNA recombination</keyword>
<dbReference type="InterPro" id="IPR002104">
    <property type="entry name" value="Integrase_catalytic"/>
</dbReference>
<dbReference type="InterPro" id="IPR013762">
    <property type="entry name" value="Integrase-like_cat_sf"/>
</dbReference>
<reference evidence="4" key="1">
    <citation type="journal article" date="2019" name="Int. J. Syst. Evol. Microbiol.">
        <title>The Global Catalogue of Microorganisms (GCM) 10K type strain sequencing project: providing services to taxonomists for standard genome sequencing and annotation.</title>
        <authorList>
            <consortium name="The Broad Institute Genomics Platform"/>
            <consortium name="The Broad Institute Genome Sequencing Center for Infectious Disease"/>
            <person name="Wu L."/>
            <person name="Ma J."/>
        </authorList>
    </citation>
    <scope>NUCLEOTIDE SEQUENCE [LARGE SCALE GENOMIC DNA]</scope>
    <source>
        <strain evidence="4">CCUG 55131</strain>
    </source>
</reference>
<dbReference type="SUPFAM" id="SSF56349">
    <property type="entry name" value="DNA breaking-rejoining enzymes"/>
    <property type="match status" value="1"/>
</dbReference>
<sequence>MAKSSGSLIHGKPYLKATRKGARTYYYFVMGSMRERIKGEPGTAEFDAAYWAIRNGKHIDAKTSWNAAIDRLRNSDKWADFSPRYRKDLEPVLAYIAEKVGQHEVSRLTPADIYAAMDANKHRVRFANYLPVTFALLAAEAIRAGWIKTSPAAGIERLRMPKHKRKAHEPWPDWAVAKFRAESGPLERLIFEVGIGSVQRPADWCALTWADYDGTSLRVVQGKTGKALTLPCTAQLREALDAERAKALALPSVQILRRDGKPLNYRTMAWWMLQERKRLGLEAYDLHALRYRGVMELAWAGCTDDEIAAFSGHETLAMIRKYAGEARQIMRARKAAEKREGR</sequence>
<evidence type="ECO:0000313" key="3">
    <source>
        <dbReference type="EMBL" id="MFD2174342.1"/>
    </source>
</evidence>
<dbReference type="InterPro" id="IPR011010">
    <property type="entry name" value="DNA_brk_join_enz"/>
</dbReference>
<dbReference type="RefSeq" id="WP_377389745.1">
    <property type="nucleotide sequence ID" value="NZ_JBHUIX010000011.1"/>
</dbReference>
<name>A0ABW5A7X2_9RHOB</name>
<dbReference type="PROSITE" id="PS51898">
    <property type="entry name" value="TYR_RECOMBINASE"/>
    <property type="match status" value="1"/>
</dbReference>
<feature type="domain" description="Tyr recombinase" evidence="2">
    <location>
        <begin position="165"/>
        <end position="335"/>
    </location>
</feature>